<reference evidence="2" key="1">
    <citation type="journal article" date="2018" name="Nat. Microbiol.">
        <title>Leveraging single-cell genomics to expand the fungal tree of life.</title>
        <authorList>
            <person name="Ahrendt S.R."/>
            <person name="Quandt C.A."/>
            <person name="Ciobanu D."/>
            <person name="Clum A."/>
            <person name="Salamov A."/>
            <person name="Andreopoulos B."/>
            <person name="Cheng J.F."/>
            <person name="Woyke T."/>
            <person name="Pelin A."/>
            <person name="Henrissat B."/>
            <person name="Reynolds N.K."/>
            <person name="Benny G.L."/>
            <person name="Smith M.E."/>
            <person name="James T.Y."/>
            <person name="Grigoriev I.V."/>
        </authorList>
    </citation>
    <scope>NUCLEOTIDE SEQUENCE [LARGE SCALE GENOMIC DNA]</scope>
</reference>
<protein>
    <submittedName>
        <fullName evidence="1">Uncharacterized protein</fullName>
    </submittedName>
</protein>
<proteinExistence type="predicted"/>
<sequence length="244" mass="26341">MRTTSSFILATATYGAFLLSEGVSGLSAAGSIIPFADDVIDTSAACTTTLKSLPSLFPNLRKCHPVSGLSMASPAAACGLELTQPSDCLDITIRASQRIAASCHTDSKTANATNIIAPYTSHDVYRNWSNRKATNSACAKYDNRPCLNVLTDMVMTVLNHDSKRPMSEISDKICQSKCASSYYLAVNGFSDLAPTVYLAESVRLTLFDAFRSTCSWARDVSKATEKDWLKQEGYDQCADLASKL</sequence>
<gene>
    <name evidence="1" type="ORF">BJ684DRAFT_15647</name>
</gene>
<dbReference type="AlphaFoldDB" id="A0A4P9Y7S9"/>
<evidence type="ECO:0000313" key="2">
    <source>
        <dbReference type="Proteomes" id="UP000267251"/>
    </source>
</evidence>
<evidence type="ECO:0000313" key="1">
    <source>
        <dbReference type="EMBL" id="RKP14000.1"/>
    </source>
</evidence>
<accession>A0A4P9Y7S9</accession>
<dbReference type="OrthoDB" id="10390661at2759"/>
<organism evidence="1 2">
    <name type="scientific">Piptocephalis cylindrospora</name>
    <dbReference type="NCBI Taxonomy" id="1907219"/>
    <lineage>
        <taxon>Eukaryota</taxon>
        <taxon>Fungi</taxon>
        <taxon>Fungi incertae sedis</taxon>
        <taxon>Zoopagomycota</taxon>
        <taxon>Zoopagomycotina</taxon>
        <taxon>Zoopagomycetes</taxon>
        <taxon>Zoopagales</taxon>
        <taxon>Piptocephalidaceae</taxon>
        <taxon>Piptocephalis</taxon>
    </lineage>
</organism>
<name>A0A4P9Y7S9_9FUNG</name>
<dbReference type="Proteomes" id="UP000267251">
    <property type="component" value="Unassembled WGS sequence"/>
</dbReference>
<dbReference type="EMBL" id="KZ987905">
    <property type="protein sequence ID" value="RKP14000.1"/>
    <property type="molecule type" value="Genomic_DNA"/>
</dbReference>
<keyword evidence="2" id="KW-1185">Reference proteome</keyword>